<dbReference type="EMBL" id="KV440996">
    <property type="protein sequence ID" value="OAD68204.1"/>
    <property type="molecule type" value="Genomic_DNA"/>
</dbReference>
<dbReference type="GeneID" id="28997994"/>
<keyword evidence="2" id="KW-1185">Reference proteome</keyword>
<gene>
    <name evidence="1" type="ORF">PHYBLDRAFT_173693</name>
</gene>
<dbReference type="InterPro" id="IPR032675">
    <property type="entry name" value="LRR_dom_sf"/>
</dbReference>
<reference evidence="2" key="1">
    <citation type="submission" date="2015-06" db="EMBL/GenBank/DDBJ databases">
        <title>Expansion of signal transduction pathways in fungi by whole-genome duplication.</title>
        <authorList>
            <consortium name="DOE Joint Genome Institute"/>
            <person name="Corrochano L.M."/>
            <person name="Kuo A."/>
            <person name="Marcet-Houben M."/>
            <person name="Polaino S."/>
            <person name="Salamov A."/>
            <person name="Villalobos J.M."/>
            <person name="Alvarez M.I."/>
            <person name="Avalos J."/>
            <person name="Benito E.P."/>
            <person name="Benoit I."/>
            <person name="Burger G."/>
            <person name="Camino L.P."/>
            <person name="Canovas D."/>
            <person name="Cerda-Olmedo E."/>
            <person name="Cheng J.-F."/>
            <person name="Dominguez A."/>
            <person name="Elias M."/>
            <person name="Eslava A.P."/>
            <person name="Glaser F."/>
            <person name="Grimwood J."/>
            <person name="Gutierrez G."/>
            <person name="Heitman J."/>
            <person name="Henrissat B."/>
            <person name="Iturriaga E.A."/>
            <person name="Lang B.F."/>
            <person name="Lavin J.L."/>
            <person name="Lee S."/>
            <person name="Li W."/>
            <person name="Lindquist E."/>
            <person name="Lopez-Garcia S."/>
            <person name="Luque E.M."/>
            <person name="Marcos A.T."/>
            <person name="Martin J."/>
            <person name="McCluskey K."/>
            <person name="Medina H.R."/>
            <person name="Miralles-Duran A."/>
            <person name="Miyazaki A."/>
            <person name="Munoz-Torres E."/>
            <person name="Oguiza J.A."/>
            <person name="Ohm R."/>
            <person name="Olmedo M."/>
            <person name="Orejas M."/>
            <person name="Ortiz-Castellanos L."/>
            <person name="Pisabarro A.G."/>
            <person name="Rodriguez-Romero J."/>
            <person name="Ruiz-Herrera J."/>
            <person name="Ruiz-Vazquez R."/>
            <person name="Sanz C."/>
            <person name="Schackwitz W."/>
            <person name="Schmutz J."/>
            <person name="Shahriari M."/>
            <person name="Shelest E."/>
            <person name="Silva-Franco F."/>
            <person name="Soanes D."/>
            <person name="Syed K."/>
            <person name="Tagua V.G."/>
            <person name="Talbot N.J."/>
            <person name="Thon M."/>
            <person name="De vries R.P."/>
            <person name="Wiebenga A."/>
            <person name="Yadav J.S."/>
            <person name="Braun E.L."/>
            <person name="Baker S."/>
            <person name="Garre V."/>
            <person name="Horwitz B."/>
            <person name="Torres-Martinez S."/>
            <person name="Idnurm A."/>
            <person name="Herrera-Estrella A."/>
            <person name="Gabaldon T."/>
            <person name="Grigoriev I.V."/>
        </authorList>
    </citation>
    <scope>NUCLEOTIDE SEQUENCE [LARGE SCALE GENOMIC DNA]</scope>
    <source>
        <strain evidence="2">NRRL 1555(-)</strain>
    </source>
</reference>
<name>A0A162NCU2_PHYB8</name>
<dbReference type="PANTHER" id="PTHR13318">
    <property type="entry name" value="PARTNER OF PAIRED, ISOFORM B-RELATED"/>
    <property type="match status" value="1"/>
</dbReference>
<dbReference type="RefSeq" id="XP_018286244.1">
    <property type="nucleotide sequence ID" value="XM_018437088.1"/>
</dbReference>
<evidence type="ECO:0000313" key="2">
    <source>
        <dbReference type="Proteomes" id="UP000077315"/>
    </source>
</evidence>
<sequence>MSLFLVCKNRHTVKGSVQELHENNYPKNQRQLVMGASRLSPATAQNIATWLSDKERYECLFVNRAWNATFVPIIYRTILITSRNQRRLLLDRLVKSEKDGSIGFMVKELRFTDNVGISRDDFELLPKLCPFLEVLVFPPSVWQHLRCSKVLTRWKYLHTLPVLSREKLANYCLEIFGDQLREITFDGQLVEELHQRDGFVPMFSQVHWLTSLTISGKPRFNSYQNKLCFDPKAISAIHESCPFLQSLSLSWQTLAIGPSSQPHTLVGIQPAPKMQRLKLQHVQLDDPHWIHLFVHKYPNLASLDFYNVNWTENTHILSAKRHIAYQEAYIAIAHNLKKLRVLKLNKLEQHLWPNLLFFDAIESAGTMLNTIEILPQHNYISPTITSPAAFQEMVQALTVDARSVSFKMGVDDMYPSDMLVVLEAHCPYITELDLSGSGVLELDLHTISLESILDRFLNLQSLRLQNFDVEAQNKRGLPVDTHCLKTFHLAKVWLTNDHVFCYLSVRCPQLSDMSLDDCTWRTNKPSMNIKIDMPYHTFRKFGVRSMHIAHHIEGIWTRLEDGTIFSVTEVKRNRQILGRKGPRAGQNGWYRIDSGMTRWYHLYQFKDGLRLRRLELRDIEMVKDYRMKLSDFEKMFEHDSMPSRTCYNPIEFWEDDIPCGYFTFRCHSIDMFIYDFVVL</sequence>
<dbReference type="OrthoDB" id="2267507at2759"/>
<dbReference type="GO" id="GO:0019005">
    <property type="term" value="C:SCF ubiquitin ligase complex"/>
    <property type="evidence" value="ECO:0007669"/>
    <property type="project" value="TreeGrafter"/>
</dbReference>
<dbReference type="SUPFAM" id="SSF52047">
    <property type="entry name" value="RNI-like"/>
    <property type="match status" value="1"/>
</dbReference>
<dbReference type="Proteomes" id="UP000077315">
    <property type="component" value="Unassembled WGS sequence"/>
</dbReference>
<protein>
    <recommendedName>
        <fullName evidence="3">F-box domain-containing protein</fullName>
    </recommendedName>
</protein>
<dbReference type="GO" id="GO:0031146">
    <property type="term" value="P:SCF-dependent proteasomal ubiquitin-dependent protein catabolic process"/>
    <property type="evidence" value="ECO:0007669"/>
    <property type="project" value="TreeGrafter"/>
</dbReference>
<evidence type="ECO:0008006" key="3">
    <source>
        <dbReference type="Google" id="ProtNLM"/>
    </source>
</evidence>
<accession>A0A162NCU2</accession>
<organism evidence="1 2">
    <name type="scientific">Phycomyces blakesleeanus (strain ATCC 8743b / DSM 1359 / FGSC 10004 / NBRC 33097 / NRRL 1555)</name>
    <dbReference type="NCBI Taxonomy" id="763407"/>
    <lineage>
        <taxon>Eukaryota</taxon>
        <taxon>Fungi</taxon>
        <taxon>Fungi incertae sedis</taxon>
        <taxon>Mucoromycota</taxon>
        <taxon>Mucoromycotina</taxon>
        <taxon>Mucoromycetes</taxon>
        <taxon>Mucorales</taxon>
        <taxon>Phycomycetaceae</taxon>
        <taxon>Phycomyces</taxon>
    </lineage>
</organism>
<evidence type="ECO:0000313" key="1">
    <source>
        <dbReference type="EMBL" id="OAD68204.1"/>
    </source>
</evidence>
<dbReference type="AlphaFoldDB" id="A0A162NCU2"/>
<dbReference type="InParanoid" id="A0A162NCU2"/>
<dbReference type="VEuPathDB" id="FungiDB:PHYBLDRAFT_173693"/>
<proteinExistence type="predicted"/>
<dbReference type="Gene3D" id="3.80.10.10">
    <property type="entry name" value="Ribonuclease Inhibitor"/>
    <property type="match status" value="1"/>
</dbReference>